<keyword evidence="8 17" id="KW-0812">Transmembrane</keyword>
<accession>D5RA33</accession>
<evidence type="ECO:0000256" key="2">
    <source>
        <dbReference type="ARBA" id="ARBA00004127"/>
    </source>
</evidence>
<evidence type="ECO:0000256" key="16">
    <source>
        <dbReference type="SAM" id="MobiDB-lite"/>
    </source>
</evidence>
<dbReference type="EMBL" id="ADVK01000004">
    <property type="protein sequence ID" value="EFG96338.1"/>
    <property type="molecule type" value="Genomic_DNA"/>
</dbReference>
<dbReference type="GO" id="GO:0012505">
    <property type="term" value="C:endomembrane system"/>
    <property type="evidence" value="ECO:0007669"/>
    <property type="project" value="UniProtKB-SubCell"/>
</dbReference>
<dbReference type="AlphaFoldDB" id="D5RA33"/>
<dbReference type="GO" id="GO:0003882">
    <property type="term" value="F:CDP-diacylglycerol-serine O-phosphatidyltransferase activity"/>
    <property type="evidence" value="ECO:0007669"/>
    <property type="project" value="UniProtKB-EC"/>
</dbReference>
<proteinExistence type="inferred from homology"/>
<keyword evidence="10" id="KW-0443">Lipid metabolism</keyword>
<evidence type="ECO:0000256" key="11">
    <source>
        <dbReference type="ARBA" id="ARBA00023136"/>
    </source>
</evidence>
<dbReference type="PANTHER" id="PTHR14269:SF61">
    <property type="entry name" value="CDP-DIACYLGLYCEROL--SERINE O-PHOSPHATIDYLTRANSFERASE"/>
    <property type="match status" value="1"/>
</dbReference>
<evidence type="ECO:0000256" key="10">
    <source>
        <dbReference type="ARBA" id="ARBA00023098"/>
    </source>
</evidence>
<name>D5RA33_FUSN2</name>
<evidence type="ECO:0000256" key="1">
    <source>
        <dbReference type="ARBA" id="ARBA00000287"/>
    </source>
</evidence>
<feature type="transmembrane region" description="Helical" evidence="17">
    <location>
        <begin position="20"/>
        <end position="37"/>
    </location>
</feature>
<keyword evidence="11 17" id="KW-0472">Membrane</keyword>
<dbReference type="PANTHER" id="PTHR14269">
    <property type="entry name" value="CDP-DIACYLGLYCEROL--GLYCEROL-3-PHOSPHATE 3-PHOSPHATIDYLTRANSFERASE-RELATED"/>
    <property type="match status" value="1"/>
</dbReference>
<keyword evidence="7 15" id="KW-0808">Transferase</keyword>
<protein>
    <recommendedName>
        <fullName evidence="5">CDP-diacylglycerol--serine O-phosphatidyltransferase</fullName>
        <ecNumber evidence="4">2.7.8.8</ecNumber>
    </recommendedName>
    <alternativeName>
        <fullName evidence="14">Phosphatidylserine synthase</fullName>
    </alternativeName>
</protein>
<feature type="transmembrane region" description="Helical" evidence="17">
    <location>
        <begin position="204"/>
        <end position="222"/>
    </location>
</feature>
<feature type="transmembrane region" description="Helical" evidence="17">
    <location>
        <begin position="170"/>
        <end position="192"/>
    </location>
</feature>
<feature type="compositionally biased region" description="Acidic residues" evidence="16">
    <location>
        <begin position="252"/>
        <end position="276"/>
    </location>
</feature>
<dbReference type="InterPro" id="IPR004533">
    <property type="entry name" value="CDP-diaglyc--ser_O-PTrfase"/>
</dbReference>
<evidence type="ECO:0000256" key="5">
    <source>
        <dbReference type="ARBA" id="ARBA00017171"/>
    </source>
</evidence>
<dbReference type="InterPro" id="IPR048254">
    <property type="entry name" value="CDP_ALCOHOL_P_TRANSF_CS"/>
</dbReference>
<keyword evidence="9 17" id="KW-1133">Transmembrane helix</keyword>
<dbReference type="PROSITE" id="PS00379">
    <property type="entry name" value="CDP_ALCOHOL_P_TRANSF"/>
    <property type="match status" value="1"/>
</dbReference>
<feature type="region of interest" description="Disordered" evidence="16">
    <location>
        <begin position="251"/>
        <end position="276"/>
    </location>
</feature>
<feature type="transmembrane region" description="Helical" evidence="17">
    <location>
        <begin position="146"/>
        <end position="164"/>
    </location>
</feature>
<comment type="subcellular location">
    <subcellularLocation>
        <location evidence="2">Endomembrane system</location>
        <topology evidence="2">Multi-pass membrane protein</topology>
    </subcellularLocation>
</comment>
<keyword evidence="13" id="KW-1208">Phospholipid metabolism</keyword>
<evidence type="ECO:0000256" key="13">
    <source>
        <dbReference type="ARBA" id="ARBA00023264"/>
    </source>
</evidence>
<keyword evidence="6" id="KW-0444">Lipid biosynthesis</keyword>
<evidence type="ECO:0000313" key="19">
    <source>
        <dbReference type="Proteomes" id="UP000003643"/>
    </source>
</evidence>
<evidence type="ECO:0000256" key="9">
    <source>
        <dbReference type="ARBA" id="ARBA00022989"/>
    </source>
</evidence>
<keyword evidence="12" id="KW-0594">Phospholipid biosynthesis</keyword>
<evidence type="ECO:0000256" key="6">
    <source>
        <dbReference type="ARBA" id="ARBA00022516"/>
    </source>
</evidence>
<gene>
    <name evidence="18" type="primary">pssA</name>
    <name evidence="18" type="ORF">HMPREF0397_0068</name>
</gene>
<evidence type="ECO:0000256" key="14">
    <source>
        <dbReference type="ARBA" id="ARBA00032361"/>
    </source>
</evidence>
<evidence type="ECO:0000256" key="8">
    <source>
        <dbReference type="ARBA" id="ARBA00022692"/>
    </source>
</evidence>
<comment type="similarity">
    <text evidence="3 15">Belongs to the CDP-alcohol phosphatidyltransferase class-I family.</text>
</comment>
<feature type="transmembrane region" description="Helical" evidence="17">
    <location>
        <begin position="106"/>
        <end position="126"/>
    </location>
</feature>
<organism evidence="18 19">
    <name type="scientific">Fusobacterium nucleatum subsp. nucleatum (strain ATCC 23726 / VPI 4351)</name>
    <dbReference type="NCBI Taxonomy" id="525283"/>
    <lineage>
        <taxon>Bacteria</taxon>
        <taxon>Fusobacteriati</taxon>
        <taxon>Fusobacteriota</taxon>
        <taxon>Fusobacteriia</taxon>
        <taxon>Fusobacteriales</taxon>
        <taxon>Fusobacteriaceae</taxon>
        <taxon>Fusobacterium</taxon>
    </lineage>
</organism>
<dbReference type="NCBIfam" id="TIGR00473">
    <property type="entry name" value="pssA"/>
    <property type="match status" value="1"/>
</dbReference>
<evidence type="ECO:0000256" key="15">
    <source>
        <dbReference type="RuleBase" id="RU003750"/>
    </source>
</evidence>
<reference evidence="18 19" key="1">
    <citation type="submission" date="2010-04" db="EMBL/GenBank/DDBJ databases">
        <authorList>
            <person name="Qin X."/>
            <person name="Bachman B."/>
            <person name="Battles P."/>
            <person name="Bell A."/>
            <person name="Bess C."/>
            <person name="Bickham C."/>
            <person name="Chaboub L."/>
            <person name="Chen D."/>
            <person name="Coyle M."/>
            <person name="Deiros D.R."/>
            <person name="Dinh H."/>
            <person name="Forbes L."/>
            <person name="Fowler G."/>
            <person name="Francisco L."/>
            <person name="Fu Q."/>
            <person name="Gubbala S."/>
            <person name="Hale W."/>
            <person name="Han Y."/>
            <person name="Hemphill L."/>
            <person name="Highlander S.K."/>
            <person name="Hirani K."/>
            <person name="Hogues M."/>
            <person name="Jackson L."/>
            <person name="Jakkamsetti A."/>
            <person name="Javaid M."/>
            <person name="Jiang H."/>
            <person name="Korchina V."/>
            <person name="Kovar C."/>
            <person name="Lara F."/>
            <person name="Lee S."/>
            <person name="Mata R."/>
            <person name="Mathew T."/>
            <person name="Moen C."/>
            <person name="Morales K."/>
            <person name="Munidasa M."/>
            <person name="Nazareth L."/>
            <person name="Ngo R."/>
            <person name="Nguyen L."/>
            <person name="Okwuonu G."/>
            <person name="Ongeri F."/>
            <person name="Patil S."/>
            <person name="Petrosino J."/>
            <person name="Pham C."/>
            <person name="Pham P."/>
            <person name="Pu L.-L."/>
            <person name="Puazo M."/>
            <person name="Raj R."/>
            <person name="Reid J."/>
            <person name="Rouhana J."/>
            <person name="Saada N."/>
            <person name="Shang Y."/>
            <person name="Simmons D."/>
            <person name="Thornton R."/>
            <person name="Warren J."/>
            <person name="Weissenberger G."/>
            <person name="Zhang J."/>
            <person name="Zhang L."/>
            <person name="Zhou C."/>
            <person name="Zhu D."/>
            <person name="Muzny D."/>
            <person name="Worley K."/>
            <person name="Gibbs R."/>
        </authorList>
    </citation>
    <scope>NUCLEOTIDE SEQUENCE [LARGE SCALE GENOMIC DNA]</scope>
    <source>
        <strain evidence="19">ATCC 23726 / VPI 4351</strain>
    </source>
</reference>
<comment type="catalytic activity">
    <reaction evidence="1">
        <text>a CDP-1,2-diacyl-sn-glycerol + L-serine = a 1,2-diacyl-sn-glycero-3-phospho-L-serine + CMP + H(+)</text>
        <dbReference type="Rhea" id="RHEA:16913"/>
        <dbReference type="ChEBI" id="CHEBI:15378"/>
        <dbReference type="ChEBI" id="CHEBI:33384"/>
        <dbReference type="ChEBI" id="CHEBI:57262"/>
        <dbReference type="ChEBI" id="CHEBI:58332"/>
        <dbReference type="ChEBI" id="CHEBI:60377"/>
        <dbReference type="EC" id="2.7.8.8"/>
    </reaction>
</comment>
<sequence>MEIILFKKSEVKKMVKKKYIAPNLITAGNMFLGYLSITESIKGNYKMAILFILLAMVCDGLDGKTARKLDAFSEFGKEFDSFCDAVSFGLAPSMLIYAILTKNVPGSPFVVPVSFLYALCGVMRLVKFNIINVASSEKGDFSGMPIPNAAAMVVSYIMICNVLETTFGLTIFNIRIFIAISVISASLMVSTIPFKTPDKTFSFIPKKLALIIILGLLASMYWTLEYSVFIISYTYVLLNILTYFYKRFGSEEEKDENEDELTEEFIEVDESEEKGE</sequence>
<dbReference type="InterPro" id="IPR043130">
    <property type="entry name" value="CDP-OH_PTrfase_TM_dom"/>
</dbReference>
<dbReference type="InterPro" id="IPR000462">
    <property type="entry name" value="CDP-OH_P_trans"/>
</dbReference>
<evidence type="ECO:0000256" key="7">
    <source>
        <dbReference type="ARBA" id="ARBA00022679"/>
    </source>
</evidence>
<dbReference type="GO" id="GO:0008654">
    <property type="term" value="P:phospholipid biosynthetic process"/>
    <property type="evidence" value="ECO:0007669"/>
    <property type="project" value="UniProtKB-KW"/>
</dbReference>
<evidence type="ECO:0000313" key="18">
    <source>
        <dbReference type="EMBL" id="EFG96338.1"/>
    </source>
</evidence>
<evidence type="ECO:0000256" key="17">
    <source>
        <dbReference type="SAM" id="Phobius"/>
    </source>
</evidence>
<dbReference type="Pfam" id="PF01066">
    <property type="entry name" value="CDP-OH_P_transf"/>
    <property type="match status" value="1"/>
</dbReference>
<dbReference type="EC" id="2.7.8.8" evidence="4"/>
<comment type="caution">
    <text evidence="18">The sequence shown here is derived from an EMBL/GenBank/DDBJ whole genome shotgun (WGS) entry which is preliminary data.</text>
</comment>
<evidence type="ECO:0000256" key="4">
    <source>
        <dbReference type="ARBA" id="ARBA00013174"/>
    </source>
</evidence>
<evidence type="ECO:0000256" key="3">
    <source>
        <dbReference type="ARBA" id="ARBA00010441"/>
    </source>
</evidence>
<feature type="transmembrane region" description="Helical" evidence="17">
    <location>
        <begin position="43"/>
        <end position="61"/>
    </location>
</feature>
<dbReference type="Proteomes" id="UP000003643">
    <property type="component" value="Unassembled WGS sequence"/>
</dbReference>
<evidence type="ECO:0000256" key="12">
    <source>
        <dbReference type="ARBA" id="ARBA00023209"/>
    </source>
</evidence>
<dbReference type="GO" id="GO:0016020">
    <property type="term" value="C:membrane"/>
    <property type="evidence" value="ECO:0007669"/>
    <property type="project" value="InterPro"/>
</dbReference>
<dbReference type="Gene3D" id="1.20.120.1760">
    <property type="match status" value="1"/>
</dbReference>
<dbReference type="InterPro" id="IPR050324">
    <property type="entry name" value="CDP-alcohol_PTase-I"/>
</dbReference>